<dbReference type="InterPro" id="IPR036640">
    <property type="entry name" value="ABC1_TM_sf"/>
</dbReference>
<feature type="transmembrane region" description="Helical" evidence="8">
    <location>
        <begin position="44"/>
        <end position="64"/>
    </location>
</feature>
<keyword evidence="12" id="KW-1185">Reference proteome</keyword>
<dbReference type="Proteomes" id="UP001310387">
    <property type="component" value="Unassembled WGS sequence"/>
</dbReference>
<name>A0ABU7Z8Y3_9MICO</name>
<accession>A0ABU7Z8Y3</accession>
<dbReference type="InterPro" id="IPR003439">
    <property type="entry name" value="ABC_transporter-like_ATP-bd"/>
</dbReference>
<feature type="transmembrane region" description="Helical" evidence="8">
    <location>
        <begin position="268"/>
        <end position="289"/>
    </location>
</feature>
<dbReference type="Gene3D" id="1.20.1560.10">
    <property type="entry name" value="ABC transporter type 1, transmembrane domain"/>
    <property type="match status" value="1"/>
</dbReference>
<sequence length="595" mass="63501">MSATTTPPADRPAPSEPSSRLPIADRHEVRRTVGRLFRSHRGRLGVIAVLHALAAVAGLTGPFLMGRFIDEVAAGTTLARVDQIALVLVCAVVVQAVVTRYAQRLSMVFGEQVFAELREEFMARVTRLPLSTVEKAGTGDLVARTTNDINKLQHAVRFGVPRVLVCVVTIGLTLVASFLTDPLVALALLVGVPLIVVAVRWYLRRATPGYLRESAAYATVNGTITESVEGARTTDALWLGSRLRRRLRRDLSEAFAAESYTLGLRLRLIPALDTAVAVAPIAAIVWGAWLVSQDLTTVGAVATIAFYAHQMGGPVFDLVFWLDELQVAAVALARVVGVGLVGPDRVASGQVPTSDEVRAHEVRYAYREGRDVLHGVSVDLRPGERLAVVGPSGSGKSTLARMLAGIHPPTGGSVTVGGVPLVDLPLEDLRGQVALVTQEHHVFVGTLAENLRLADTGASEAALWEALEAVDARGWASALPSGLSTEVGSGGHPLSPAQAQQVALARLVLLDPHTLVLDEATSLLDPRAARHLERSLNAVLTGRTVVAIAHRLHTAHDADRVAVVDGGRITEIGPHEELVAADGEYARLWRSWQHQ</sequence>
<dbReference type="PROSITE" id="PS50929">
    <property type="entry name" value="ABC_TM1F"/>
    <property type="match status" value="1"/>
</dbReference>
<keyword evidence="3" id="KW-0547">Nucleotide-binding</keyword>
<organism evidence="11 12">
    <name type="scientific">Isoptericola haloaureus</name>
    <dbReference type="NCBI Taxonomy" id="1542902"/>
    <lineage>
        <taxon>Bacteria</taxon>
        <taxon>Bacillati</taxon>
        <taxon>Actinomycetota</taxon>
        <taxon>Actinomycetes</taxon>
        <taxon>Micrococcales</taxon>
        <taxon>Promicromonosporaceae</taxon>
        <taxon>Isoptericola</taxon>
    </lineage>
</organism>
<evidence type="ECO:0000256" key="5">
    <source>
        <dbReference type="ARBA" id="ARBA00022989"/>
    </source>
</evidence>
<dbReference type="Pfam" id="PF00005">
    <property type="entry name" value="ABC_tran"/>
    <property type="match status" value="1"/>
</dbReference>
<keyword evidence="2 8" id="KW-0812">Transmembrane</keyword>
<reference evidence="11" key="2">
    <citation type="submission" date="2024-02" db="EMBL/GenBank/DDBJ databases">
        <authorList>
            <person name="Prathaban M."/>
            <person name="Mythili R."/>
            <person name="Sharmila Devi N."/>
            <person name="Sobanaa M."/>
            <person name="Prathiviraj R."/>
            <person name="Selvin J."/>
        </authorList>
    </citation>
    <scope>NUCLEOTIDE SEQUENCE</scope>
    <source>
        <strain evidence="11">MP1014</strain>
    </source>
</reference>
<dbReference type="InterPro" id="IPR003593">
    <property type="entry name" value="AAA+_ATPase"/>
</dbReference>
<evidence type="ECO:0000256" key="7">
    <source>
        <dbReference type="SAM" id="MobiDB-lite"/>
    </source>
</evidence>
<evidence type="ECO:0000256" key="3">
    <source>
        <dbReference type="ARBA" id="ARBA00022741"/>
    </source>
</evidence>
<dbReference type="SMART" id="SM00382">
    <property type="entry name" value="AAA"/>
    <property type="match status" value="1"/>
</dbReference>
<evidence type="ECO:0000259" key="10">
    <source>
        <dbReference type="PROSITE" id="PS50929"/>
    </source>
</evidence>
<reference evidence="11" key="1">
    <citation type="journal article" date="2024" name="Antonie Van Leeuwenhoek">
        <title>Isoptericola haloaureus sp. nov., a dimorphic actinobacterium isolated from mangrove sediments of southeast India, implicating biosaline agricultural significance through nitrogen fixation and salt tolerance genes.</title>
        <authorList>
            <person name="Prathaban M."/>
            <person name="Prathiviraj R."/>
            <person name="Ravichandran M."/>
            <person name="Natarajan S.D."/>
            <person name="Sobanaa M."/>
            <person name="Hari Krishna Kumar S."/>
            <person name="Chandrasekar V."/>
            <person name="Selvin J."/>
        </authorList>
    </citation>
    <scope>NUCLEOTIDE SEQUENCE</scope>
    <source>
        <strain evidence="11">MP1014</strain>
    </source>
</reference>
<evidence type="ECO:0000313" key="11">
    <source>
        <dbReference type="EMBL" id="MEG3615850.1"/>
    </source>
</evidence>
<dbReference type="Gene3D" id="3.40.50.300">
    <property type="entry name" value="P-loop containing nucleotide triphosphate hydrolases"/>
    <property type="match status" value="1"/>
</dbReference>
<feature type="domain" description="ABC transmembrane type-1" evidence="10">
    <location>
        <begin position="46"/>
        <end position="326"/>
    </location>
</feature>
<feature type="transmembrane region" description="Helical" evidence="8">
    <location>
        <begin position="159"/>
        <end position="179"/>
    </location>
</feature>
<dbReference type="InterPro" id="IPR011527">
    <property type="entry name" value="ABC1_TM_dom"/>
</dbReference>
<keyword evidence="5 8" id="KW-1133">Transmembrane helix</keyword>
<dbReference type="PROSITE" id="PS50893">
    <property type="entry name" value="ABC_TRANSPORTER_2"/>
    <property type="match status" value="1"/>
</dbReference>
<dbReference type="SUPFAM" id="SSF90123">
    <property type="entry name" value="ABC transporter transmembrane region"/>
    <property type="match status" value="1"/>
</dbReference>
<protein>
    <submittedName>
        <fullName evidence="11">ABC transporter ATP-binding protein</fullName>
    </submittedName>
</protein>
<keyword evidence="4 11" id="KW-0067">ATP-binding</keyword>
<evidence type="ECO:0000256" key="2">
    <source>
        <dbReference type="ARBA" id="ARBA00022692"/>
    </source>
</evidence>
<dbReference type="InterPro" id="IPR039421">
    <property type="entry name" value="Type_1_exporter"/>
</dbReference>
<feature type="transmembrane region" description="Helical" evidence="8">
    <location>
        <begin position="84"/>
        <end position="102"/>
    </location>
</feature>
<evidence type="ECO:0000256" key="8">
    <source>
        <dbReference type="SAM" id="Phobius"/>
    </source>
</evidence>
<gene>
    <name evidence="11" type="ORF">V5O49_12005</name>
</gene>
<evidence type="ECO:0000256" key="1">
    <source>
        <dbReference type="ARBA" id="ARBA00004651"/>
    </source>
</evidence>
<evidence type="ECO:0000256" key="4">
    <source>
        <dbReference type="ARBA" id="ARBA00022840"/>
    </source>
</evidence>
<dbReference type="PANTHER" id="PTHR43394">
    <property type="entry name" value="ATP-DEPENDENT PERMEASE MDL1, MITOCHONDRIAL"/>
    <property type="match status" value="1"/>
</dbReference>
<evidence type="ECO:0000256" key="6">
    <source>
        <dbReference type="ARBA" id="ARBA00023136"/>
    </source>
</evidence>
<dbReference type="Pfam" id="PF00664">
    <property type="entry name" value="ABC_membrane"/>
    <property type="match status" value="1"/>
</dbReference>
<dbReference type="InterPro" id="IPR027417">
    <property type="entry name" value="P-loop_NTPase"/>
</dbReference>
<keyword evidence="6 8" id="KW-0472">Membrane</keyword>
<dbReference type="EMBL" id="JBAGLP010000118">
    <property type="protein sequence ID" value="MEG3615850.1"/>
    <property type="molecule type" value="Genomic_DNA"/>
</dbReference>
<evidence type="ECO:0000313" key="12">
    <source>
        <dbReference type="Proteomes" id="UP001310387"/>
    </source>
</evidence>
<feature type="transmembrane region" description="Helical" evidence="8">
    <location>
        <begin position="185"/>
        <end position="203"/>
    </location>
</feature>
<comment type="subcellular location">
    <subcellularLocation>
        <location evidence="1">Cell membrane</location>
        <topology evidence="1">Multi-pass membrane protein</topology>
    </subcellularLocation>
</comment>
<comment type="caution">
    <text evidence="11">The sequence shown here is derived from an EMBL/GenBank/DDBJ whole genome shotgun (WGS) entry which is preliminary data.</text>
</comment>
<dbReference type="GO" id="GO:0005524">
    <property type="term" value="F:ATP binding"/>
    <property type="evidence" value="ECO:0007669"/>
    <property type="project" value="UniProtKB-KW"/>
</dbReference>
<proteinExistence type="predicted"/>
<evidence type="ECO:0000259" key="9">
    <source>
        <dbReference type="PROSITE" id="PS50893"/>
    </source>
</evidence>
<dbReference type="CDD" id="cd07346">
    <property type="entry name" value="ABC_6TM_exporters"/>
    <property type="match status" value="1"/>
</dbReference>
<feature type="region of interest" description="Disordered" evidence="7">
    <location>
        <begin position="1"/>
        <end position="24"/>
    </location>
</feature>
<feature type="domain" description="ABC transporter" evidence="9">
    <location>
        <begin position="357"/>
        <end position="591"/>
    </location>
</feature>
<dbReference type="RefSeq" id="WP_332902443.1">
    <property type="nucleotide sequence ID" value="NZ_JBAGLP010000118.1"/>
</dbReference>
<dbReference type="PANTHER" id="PTHR43394:SF1">
    <property type="entry name" value="ATP-BINDING CASSETTE SUB-FAMILY B MEMBER 10, MITOCHONDRIAL"/>
    <property type="match status" value="1"/>
</dbReference>
<dbReference type="SUPFAM" id="SSF52540">
    <property type="entry name" value="P-loop containing nucleoside triphosphate hydrolases"/>
    <property type="match status" value="1"/>
</dbReference>